<dbReference type="PROSITE" id="PS50977">
    <property type="entry name" value="HTH_TETR_2"/>
    <property type="match status" value="1"/>
</dbReference>
<evidence type="ECO:0000256" key="1">
    <source>
        <dbReference type="ARBA" id="ARBA00023015"/>
    </source>
</evidence>
<proteinExistence type="predicted"/>
<dbReference type="Gene3D" id="1.10.357.10">
    <property type="entry name" value="Tetracycline Repressor, domain 2"/>
    <property type="match status" value="1"/>
</dbReference>
<evidence type="ECO:0000313" key="7">
    <source>
        <dbReference type="Proteomes" id="UP001501218"/>
    </source>
</evidence>
<protein>
    <submittedName>
        <fullName evidence="6">TetR/AcrR family transcriptional regulator</fullName>
    </submittedName>
</protein>
<gene>
    <name evidence="6" type="ORF">GCM10009854_08060</name>
</gene>
<accession>A0ABN3FPE3</accession>
<feature type="domain" description="HTH tetR-type" evidence="5">
    <location>
        <begin position="12"/>
        <end position="72"/>
    </location>
</feature>
<evidence type="ECO:0000313" key="6">
    <source>
        <dbReference type="EMBL" id="GAA2334690.1"/>
    </source>
</evidence>
<dbReference type="InterPro" id="IPR025996">
    <property type="entry name" value="MT1864/Rv1816-like_C"/>
</dbReference>
<evidence type="ECO:0000256" key="4">
    <source>
        <dbReference type="PROSITE-ProRule" id="PRU00335"/>
    </source>
</evidence>
<dbReference type="InterPro" id="IPR050109">
    <property type="entry name" value="HTH-type_TetR-like_transc_reg"/>
</dbReference>
<dbReference type="Pfam" id="PF13305">
    <property type="entry name" value="TetR_C_33"/>
    <property type="match status" value="1"/>
</dbReference>
<dbReference type="Pfam" id="PF00440">
    <property type="entry name" value="TetR_N"/>
    <property type="match status" value="1"/>
</dbReference>
<keyword evidence="3" id="KW-0804">Transcription</keyword>
<comment type="caution">
    <text evidence="6">The sequence shown here is derived from an EMBL/GenBank/DDBJ whole genome shotgun (WGS) entry which is preliminary data.</text>
</comment>
<evidence type="ECO:0000256" key="3">
    <source>
        <dbReference type="ARBA" id="ARBA00023163"/>
    </source>
</evidence>
<dbReference type="SUPFAM" id="SSF48498">
    <property type="entry name" value="Tetracyclin repressor-like, C-terminal domain"/>
    <property type="match status" value="1"/>
</dbReference>
<feature type="DNA-binding region" description="H-T-H motif" evidence="4">
    <location>
        <begin position="35"/>
        <end position="54"/>
    </location>
</feature>
<dbReference type="InterPro" id="IPR036271">
    <property type="entry name" value="Tet_transcr_reg_TetR-rel_C_sf"/>
</dbReference>
<evidence type="ECO:0000259" key="5">
    <source>
        <dbReference type="PROSITE" id="PS50977"/>
    </source>
</evidence>
<name>A0ABN3FPE3_9PSEU</name>
<dbReference type="PANTHER" id="PTHR30055">
    <property type="entry name" value="HTH-TYPE TRANSCRIPTIONAL REGULATOR RUTR"/>
    <property type="match status" value="1"/>
</dbReference>
<keyword evidence="2 4" id="KW-0238">DNA-binding</keyword>
<dbReference type="PRINTS" id="PR00455">
    <property type="entry name" value="HTHTETR"/>
</dbReference>
<dbReference type="Proteomes" id="UP001501218">
    <property type="component" value="Unassembled WGS sequence"/>
</dbReference>
<dbReference type="InterPro" id="IPR001647">
    <property type="entry name" value="HTH_TetR"/>
</dbReference>
<sequence>MTQAPRRDRDRAATDQEIRQHARALLVEHGSEAVTLRAIARELGITAPALYRYYDSREELLRRLATDICVDLSDDLRVALDPVGEDFLERMFAVCCRFRSWALAHPKEFSLVFAAPREREAQPDRLGGVFLSVVGPLMAESALNGGLRDQPAVALPDLSAHRTAFAEAFVRAGVRMPPEALSDEAVYFLLRWWIRLYGHIALEVFDRFPFDLEHADRLFDTLLDELARETGLR</sequence>
<reference evidence="6 7" key="1">
    <citation type="journal article" date="2019" name="Int. J. Syst. Evol. Microbiol.">
        <title>The Global Catalogue of Microorganisms (GCM) 10K type strain sequencing project: providing services to taxonomists for standard genome sequencing and annotation.</title>
        <authorList>
            <consortium name="The Broad Institute Genomics Platform"/>
            <consortium name="The Broad Institute Genome Sequencing Center for Infectious Disease"/>
            <person name="Wu L."/>
            <person name="Ma J."/>
        </authorList>
    </citation>
    <scope>NUCLEOTIDE SEQUENCE [LARGE SCALE GENOMIC DNA]</scope>
    <source>
        <strain evidence="6 7">JCM 16221</strain>
    </source>
</reference>
<keyword evidence="7" id="KW-1185">Reference proteome</keyword>
<evidence type="ECO:0000256" key="2">
    <source>
        <dbReference type="ARBA" id="ARBA00023125"/>
    </source>
</evidence>
<keyword evidence="1" id="KW-0805">Transcription regulation</keyword>
<organism evidence="6 7">
    <name type="scientific">Saccharopolyspora halophila</name>
    <dbReference type="NCBI Taxonomy" id="405551"/>
    <lineage>
        <taxon>Bacteria</taxon>
        <taxon>Bacillati</taxon>
        <taxon>Actinomycetota</taxon>
        <taxon>Actinomycetes</taxon>
        <taxon>Pseudonocardiales</taxon>
        <taxon>Pseudonocardiaceae</taxon>
        <taxon>Saccharopolyspora</taxon>
    </lineage>
</organism>
<dbReference type="InterPro" id="IPR009057">
    <property type="entry name" value="Homeodomain-like_sf"/>
</dbReference>
<dbReference type="RefSeq" id="WP_344126655.1">
    <property type="nucleotide sequence ID" value="NZ_BAAARA010000002.1"/>
</dbReference>
<dbReference type="SUPFAM" id="SSF46689">
    <property type="entry name" value="Homeodomain-like"/>
    <property type="match status" value="1"/>
</dbReference>
<dbReference type="EMBL" id="BAAARA010000002">
    <property type="protein sequence ID" value="GAA2334690.1"/>
    <property type="molecule type" value="Genomic_DNA"/>
</dbReference>
<dbReference type="PANTHER" id="PTHR30055:SF243">
    <property type="entry name" value="HTH-TYPE TRANSCRIPTIONAL REGULATOR RV1816"/>
    <property type="match status" value="1"/>
</dbReference>